<dbReference type="InterPro" id="IPR010723">
    <property type="entry name" value="HemN_C"/>
</dbReference>
<keyword evidence="7 10" id="KW-0408">Iron</keyword>
<protein>
    <recommendedName>
        <fullName evidence="3 10">Heme chaperone HemW</fullName>
    </recommendedName>
</protein>
<dbReference type="GO" id="GO:0005737">
    <property type="term" value="C:cytoplasm"/>
    <property type="evidence" value="ECO:0007669"/>
    <property type="project" value="UniProtKB-SubCell"/>
</dbReference>
<dbReference type="eggNOG" id="COG0635">
    <property type="taxonomic scope" value="Bacteria"/>
</dbReference>
<evidence type="ECO:0000256" key="2">
    <source>
        <dbReference type="ARBA" id="ARBA00006100"/>
    </source>
</evidence>
<dbReference type="SUPFAM" id="SSF102114">
    <property type="entry name" value="Radical SAM enzymes"/>
    <property type="match status" value="1"/>
</dbReference>
<comment type="cofactor">
    <cofactor evidence="1">
        <name>[4Fe-4S] cluster</name>
        <dbReference type="ChEBI" id="CHEBI:49883"/>
    </cofactor>
</comment>
<keyword evidence="9 10" id="KW-0143">Chaperone</keyword>
<name>D0KX12_HALNC</name>
<evidence type="ECO:0000256" key="10">
    <source>
        <dbReference type="RuleBase" id="RU364116"/>
    </source>
</evidence>
<evidence type="ECO:0000259" key="11">
    <source>
        <dbReference type="PROSITE" id="PS51918"/>
    </source>
</evidence>
<dbReference type="NCBIfam" id="TIGR00539">
    <property type="entry name" value="hemN_rel"/>
    <property type="match status" value="1"/>
</dbReference>
<evidence type="ECO:0000313" key="12">
    <source>
        <dbReference type="EMBL" id="ACX97132.1"/>
    </source>
</evidence>
<dbReference type="AlphaFoldDB" id="D0KX12"/>
<feature type="domain" description="Radical SAM core" evidence="11">
    <location>
        <begin position="6"/>
        <end position="241"/>
    </location>
</feature>
<dbReference type="PANTHER" id="PTHR13932:SF5">
    <property type="entry name" value="RADICAL S-ADENOSYL METHIONINE DOMAIN-CONTAINING PROTEIN 1, MITOCHONDRIAL"/>
    <property type="match status" value="1"/>
</dbReference>
<evidence type="ECO:0000256" key="1">
    <source>
        <dbReference type="ARBA" id="ARBA00001966"/>
    </source>
</evidence>
<dbReference type="Pfam" id="PF04055">
    <property type="entry name" value="Radical_SAM"/>
    <property type="match status" value="1"/>
</dbReference>
<organism evidence="12 13">
    <name type="scientific">Halothiobacillus neapolitanus (strain ATCC 23641 / DSM 15147 / CIP 104769 / NCIMB 8539 / c2)</name>
    <name type="common">Thiobacillus neapolitanus</name>
    <dbReference type="NCBI Taxonomy" id="555778"/>
    <lineage>
        <taxon>Bacteria</taxon>
        <taxon>Pseudomonadati</taxon>
        <taxon>Pseudomonadota</taxon>
        <taxon>Gammaproteobacteria</taxon>
        <taxon>Chromatiales</taxon>
        <taxon>Halothiobacillaceae</taxon>
        <taxon>Halothiobacillus</taxon>
    </lineage>
</organism>
<dbReference type="PANTHER" id="PTHR13932">
    <property type="entry name" value="COPROPORPHYRINIGEN III OXIDASE"/>
    <property type="match status" value="1"/>
</dbReference>
<keyword evidence="8 10" id="KW-0411">Iron-sulfur</keyword>
<dbReference type="InterPro" id="IPR004559">
    <property type="entry name" value="HemW-like"/>
</dbReference>
<evidence type="ECO:0000256" key="9">
    <source>
        <dbReference type="ARBA" id="ARBA00023186"/>
    </source>
</evidence>
<evidence type="ECO:0000256" key="7">
    <source>
        <dbReference type="ARBA" id="ARBA00023004"/>
    </source>
</evidence>
<proteinExistence type="inferred from homology"/>
<evidence type="ECO:0000256" key="5">
    <source>
        <dbReference type="ARBA" id="ARBA00022691"/>
    </source>
</evidence>
<dbReference type="InterPro" id="IPR007197">
    <property type="entry name" value="rSAM"/>
</dbReference>
<dbReference type="Pfam" id="PF06969">
    <property type="entry name" value="HemN_C"/>
    <property type="match status" value="1"/>
</dbReference>
<dbReference type="SFLD" id="SFLDF00288">
    <property type="entry name" value="HemN-like__clustered_with_nucl"/>
    <property type="match status" value="1"/>
</dbReference>
<dbReference type="CDD" id="cd01335">
    <property type="entry name" value="Radical_SAM"/>
    <property type="match status" value="1"/>
</dbReference>
<evidence type="ECO:0000256" key="4">
    <source>
        <dbReference type="ARBA" id="ARBA00022617"/>
    </source>
</evidence>
<dbReference type="GO" id="GO:0046872">
    <property type="term" value="F:metal ion binding"/>
    <property type="evidence" value="ECO:0007669"/>
    <property type="project" value="UniProtKB-UniRule"/>
</dbReference>
<dbReference type="GO" id="GO:0004109">
    <property type="term" value="F:coproporphyrinogen oxidase activity"/>
    <property type="evidence" value="ECO:0007669"/>
    <property type="project" value="InterPro"/>
</dbReference>
<keyword evidence="10" id="KW-0963">Cytoplasm</keyword>
<comment type="subcellular location">
    <subcellularLocation>
        <location evidence="10">Cytoplasm</location>
    </subcellularLocation>
</comment>
<sequence>MQLLQFTENPPLALYVHLPWCVEKCPYCDFNSHGLKGKTLPERDYIDALLRDVERELPLIWGRPIETIFIGGGTPSLFHPEAIDRLMCGLRALLDLRFCCEVTFEVNPGTEMAGHLADYRAIGITRVSIGVQSFNERHLKKLGRIHDAKAAFRAIEAAHDAGLNSFNIDLMHGLPEQSAEEALADLHTAISLNPPHLSWYQLTLEPNTPFAAHPPVLPDDETMDRMQAQGLAALHEAGLIQYEVSAYAQDNHQCQHNRNYWEFGDYLGIGAGAHGKITLAAENRIERRERLRHPNEYLTKAGTEQAITAHSIPTDELPFEFMLNALRLTDGFEVPLFTARTGMPIKVISDVLHQLEKEELIRWDITRIAPTLRGTRYLNDLLLRFLPD</sequence>
<dbReference type="RefSeq" id="WP_012825163.1">
    <property type="nucleotide sequence ID" value="NC_013422.1"/>
</dbReference>
<dbReference type="InterPro" id="IPR006638">
    <property type="entry name" value="Elp3/MiaA/NifB-like_rSAM"/>
</dbReference>
<accession>D0KX12</accession>
<dbReference type="SFLD" id="SFLDF00562">
    <property type="entry name" value="HemN-like__clustered_with_heat"/>
    <property type="match status" value="1"/>
</dbReference>
<reference evidence="12 13" key="1">
    <citation type="submission" date="2009-10" db="EMBL/GenBank/DDBJ databases">
        <title>Complete sequence of Halothiobacillus neapolitanus c2.</title>
        <authorList>
            <consortium name="US DOE Joint Genome Institute"/>
            <person name="Lucas S."/>
            <person name="Copeland A."/>
            <person name="Lapidus A."/>
            <person name="Glavina del Rio T."/>
            <person name="Tice H."/>
            <person name="Bruce D."/>
            <person name="Goodwin L."/>
            <person name="Pitluck S."/>
            <person name="Davenport K."/>
            <person name="Brettin T."/>
            <person name="Detter J.C."/>
            <person name="Han C."/>
            <person name="Tapia R."/>
            <person name="Larimer F."/>
            <person name="Land M."/>
            <person name="Hauser L."/>
            <person name="Kyrpides N."/>
            <person name="Mikhailova N."/>
            <person name="Kerfeld C."/>
            <person name="Cannon G."/>
            <person name="Heinhort S."/>
        </authorList>
    </citation>
    <scope>NUCLEOTIDE SEQUENCE [LARGE SCALE GENOMIC DNA]</scope>
    <source>
        <strain evidence="13">ATCC 23641 / c2</strain>
    </source>
</reference>
<keyword evidence="5 10" id="KW-0949">S-adenosyl-L-methionine</keyword>
<keyword evidence="12" id="KW-0560">Oxidoreductase</keyword>
<dbReference type="HOGENOM" id="CLU_027579_2_1_6"/>
<dbReference type="OrthoDB" id="9808022at2"/>
<dbReference type="Proteomes" id="UP000009102">
    <property type="component" value="Chromosome"/>
</dbReference>
<evidence type="ECO:0000313" key="13">
    <source>
        <dbReference type="Proteomes" id="UP000009102"/>
    </source>
</evidence>
<dbReference type="SMART" id="SM00729">
    <property type="entry name" value="Elp3"/>
    <property type="match status" value="1"/>
</dbReference>
<dbReference type="GO" id="GO:0051539">
    <property type="term" value="F:4 iron, 4 sulfur cluster binding"/>
    <property type="evidence" value="ECO:0007669"/>
    <property type="project" value="UniProtKB-UniRule"/>
</dbReference>
<dbReference type="Gene3D" id="3.20.20.70">
    <property type="entry name" value="Aldolase class I"/>
    <property type="match status" value="1"/>
</dbReference>
<evidence type="ECO:0000256" key="6">
    <source>
        <dbReference type="ARBA" id="ARBA00022723"/>
    </source>
</evidence>
<dbReference type="InterPro" id="IPR013785">
    <property type="entry name" value="Aldolase_TIM"/>
</dbReference>
<dbReference type="EMBL" id="CP001801">
    <property type="protein sequence ID" value="ACX97132.1"/>
    <property type="molecule type" value="Genomic_DNA"/>
</dbReference>
<gene>
    <name evidence="12" type="ordered locus">Hneap_2322</name>
</gene>
<dbReference type="STRING" id="555778.Hneap_2322"/>
<dbReference type="GO" id="GO:0006779">
    <property type="term" value="P:porphyrin-containing compound biosynthetic process"/>
    <property type="evidence" value="ECO:0007669"/>
    <property type="project" value="InterPro"/>
</dbReference>
<dbReference type="SFLD" id="SFLDG01082">
    <property type="entry name" value="B12-binding_domain_containing"/>
    <property type="match status" value="1"/>
</dbReference>
<dbReference type="InterPro" id="IPR058240">
    <property type="entry name" value="rSAM_sf"/>
</dbReference>
<evidence type="ECO:0000256" key="8">
    <source>
        <dbReference type="ARBA" id="ARBA00023014"/>
    </source>
</evidence>
<evidence type="ECO:0000256" key="3">
    <source>
        <dbReference type="ARBA" id="ARBA00017228"/>
    </source>
</evidence>
<dbReference type="InterPro" id="IPR034505">
    <property type="entry name" value="Coproporphyrinogen-III_oxidase"/>
</dbReference>
<keyword evidence="10" id="KW-0004">4Fe-4S</keyword>
<keyword evidence="13" id="KW-1185">Reference proteome</keyword>
<comment type="similarity">
    <text evidence="2">Belongs to the anaerobic coproporphyrinogen-III oxidase family. HemW subfamily.</text>
</comment>
<dbReference type="KEGG" id="hna:Hneap_2322"/>
<comment type="function">
    <text evidence="10">Probably acts as a heme chaperone, transferring heme to an unknown acceptor. Binds one molecule of heme per monomer, possibly covalently. Binds 1 [4Fe-4S] cluster. The cluster is coordinated with 3 cysteines and an exchangeable S-adenosyl-L-methionine.</text>
</comment>
<dbReference type="SFLD" id="SFLDS00029">
    <property type="entry name" value="Radical_SAM"/>
    <property type="match status" value="1"/>
</dbReference>
<dbReference type="SFLD" id="SFLDG01065">
    <property type="entry name" value="anaerobic_coproporphyrinogen-I"/>
    <property type="match status" value="1"/>
</dbReference>
<dbReference type="PROSITE" id="PS51918">
    <property type="entry name" value="RADICAL_SAM"/>
    <property type="match status" value="1"/>
</dbReference>
<keyword evidence="6 10" id="KW-0479">Metal-binding</keyword>
<keyword evidence="4 10" id="KW-0349">Heme</keyword>